<accession>A0A9D1P182</accession>
<evidence type="ECO:0000313" key="1">
    <source>
        <dbReference type="EMBL" id="HIV24186.1"/>
    </source>
</evidence>
<dbReference type="EMBL" id="DVOO01000002">
    <property type="protein sequence ID" value="HIV24186.1"/>
    <property type="molecule type" value="Genomic_DNA"/>
</dbReference>
<organism evidence="1 2">
    <name type="scientific">Candidatus Scatomonas pullistercoris</name>
    <dbReference type="NCBI Taxonomy" id="2840920"/>
    <lineage>
        <taxon>Bacteria</taxon>
        <taxon>Bacillati</taxon>
        <taxon>Bacillota</taxon>
        <taxon>Clostridia</taxon>
        <taxon>Lachnospirales</taxon>
        <taxon>Lachnospiraceae</taxon>
        <taxon>Lachnospiraceae incertae sedis</taxon>
        <taxon>Candidatus Scatomonas</taxon>
    </lineage>
</organism>
<sequence length="56" mass="6656">MVVSLALKWFHFRAFLFLVCNRKEMPWQMLPRPERDPGAAEVLTGHFILDRQEAKQ</sequence>
<gene>
    <name evidence="1" type="ORF">IAB71_00100</name>
</gene>
<protein>
    <submittedName>
        <fullName evidence="1">Uncharacterized protein</fullName>
    </submittedName>
</protein>
<reference evidence="1" key="1">
    <citation type="submission" date="2020-10" db="EMBL/GenBank/DDBJ databases">
        <authorList>
            <person name="Gilroy R."/>
        </authorList>
    </citation>
    <scope>NUCLEOTIDE SEQUENCE</scope>
    <source>
        <strain evidence="1">CHK188-20938</strain>
    </source>
</reference>
<reference evidence="1" key="2">
    <citation type="journal article" date="2021" name="PeerJ">
        <title>Extensive microbial diversity within the chicken gut microbiome revealed by metagenomics and culture.</title>
        <authorList>
            <person name="Gilroy R."/>
            <person name="Ravi A."/>
            <person name="Getino M."/>
            <person name="Pursley I."/>
            <person name="Horton D.L."/>
            <person name="Alikhan N.F."/>
            <person name="Baker D."/>
            <person name="Gharbi K."/>
            <person name="Hall N."/>
            <person name="Watson M."/>
            <person name="Adriaenssens E.M."/>
            <person name="Foster-Nyarko E."/>
            <person name="Jarju S."/>
            <person name="Secka A."/>
            <person name="Antonio M."/>
            <person name="Oren A."/>
            <person name="Chaudhuri R.R."/>
            <person name="La Ragione R."/>
            <person name="Hildebrand F."/>
            <person name="Pallen M.J."/>
        </authorList>
    </citation>
    <scope>NUCLEOTIDE SEQUENCE</scope>
    <source>
        <strain evidence="1">CHK188-20938</strain>
    </source>
</reference>
<evidence type="ECO:0000313" key="2">
    <source>
        <dbReference type="Proteomes" id="UP000824169"/>
    </source>
</evidence>
<dbReference type="Proteomes" id="UP000824169">
    <property type="component" value="Unassembled WGS sequence"/>
</dbReference>
<comment type="caution">
    <text evidence="1">The sequence shown here is derived from an EMBL/GenBank/DDBJ whole genome shotgun (WGS) entry which is preliminary data.</text>
</comment>
<name>A0A9D1P182_9FIRM</name>
<dbReference type="AlphaFoldDB" id="A0A9D1P182"/>
<proteinExistence type="predicted"/>